<organism evidence="3 4">
    <name type="scientific">Asaia krungthepensis NRIC 0535</name>
    <dbReference type="NCBI Taxonomy" id="1307925"/>
    <lineage>
        <taxon>Bacteria</taxon>
        <taxon>Pseudomonadati</taxon>
        <taxon>Pseudomonadota</taxon>
        <taxon>Alphaproteobacteria</taxon>
        <taxon>Acetobacterales</taxon>
        <taxon>Acetobacteraceae</taxon>
        <taxon>Asaia</taxon>
    </lineage>
</organism>
<dbReference type="EMBL" id="BAPV01000057">
    <property type="protein sequence ID" value="GBQ92203.1"/>
    <property type="molecule type" value="Genomic_DNA"/>
</dbReference>
<feature type="transmembrane region" description="Helical" evidence="1">
    <location>
        <begin position="27"/>
        <end position="47"/>
    </location>
</feature>
<evidence type="ECO:0000259" key="2">
    <source>
        <dbReference type="Pfam" id="PF09976"/>
    </source>
</evidence>
<proteinExistence type="predicted"/>
<protein>
    <recommendedName>
        <fullName evidence="2">Ancillary SecYEG translocon subunit/Cell division coordinator CpoB TPR domain-containing protein</fullName>
    </recommendedName>
</protein>
<feature type="domain" description="Ancillary SecYEG translocon subunit/Cell division coordinator CpoB TPR" evidence="2">
    <location>
        <begin position="27"/>
        <end position="160"/>
    </location>
</feature>
<reference evidence="3" key="1">
    <citation type="submission" date="2013-04" db="EMBL/GenBank/DDBJ databases">
        <title>The genome sequencing project of 58 acetic acid bacteria.</title>
        <authorList>
            <person name="Okamoto-Kainuma A."/>
            <person name="Ishikawa M."/>
            <person name="Umino S."/>
            <person name="Koizumi Y."/>
            <person name="Shiwa Y."/>
            <person name="Yoshikawa H."/>
            <person name="Matsutani M."/>
            <person name="Matsushita K."/>
        </authorList>
    </citation>
    <scope>NUCLEOTIDE SEQUENCE</scope>
    <source>
        <strain evidence="3">NRIC 0535</strain>
    </source>
</reference>
<keyword evidence="1" id="KW-0812">Transmembrane</keyword>
<keyword evidence="1" id="KW-0472">Membrane</keyword>
<keyword evidence="1" id="KW-1133">Transmembrane helix</keyword>
<evidence type="ECO:0000313" key="3">
    <source>
        <dbReference type="EMBL" id="GBQ92203.1"/>
    </source>
</evidence>
<keyword evidence="4" id="KW-1185">Reference proteome</keyword>
<dbReference type="InterPro" id="IPR018704">
    <property type="entry name" value="SecYEG/CpoB_TPR"/>
</dbReference>
<accession>A0ABQ0Q5C9</accession>
<gene>
    <name evidence="3" type="ORF">AA0535_2482</name>
</gene>
<dbReference type="Pfam" id="PF09976">
    <property type="entry name" value="TPR_21"/>
    <property type="match status" value="1"/>
</dbReference>
<name>A0ABQ0Q5C9_9PROT</name>
<evidence type="ECO:0000256" key="1">
    <source>
        <dbReference type="SAM" id="Phobius"/>
    </source>
</evidence>
<sequence>MTVADEFFSQAQAEMRAAELRATARRFGGVAAGVAIIALIGVGGWQWQIHRHHQAQAEASGRYYTAMEALQAPQPDAAARASSEKTQEAVLADLAGKAPGATREFAAIRLAQLHAQSGDLAAARSGWQGVIDSRDADPVFKALARLLLLNSHIDDANPAETRKGFELLAANPGPWRAFAQEGLAALDLRADATPKQHDEARSLLTGLAQSPDAPDGVRQRASILLQTFGGAG</sequence>
<dbReference type="Proteomes" id="UP001062776">
    <property type="component" value="Unassembled WGS sequence"/>
</dbReference>
<evidence type="ECO:0000313" key="4">
    <source>
        <dbReference type="Proteomes" id="UP001062776"/>
    </source>
</evidence>
<comment type="caution">
    <text evidence="3">The sequence shown here is derived from an EMBL/GenBank/DDBJ whole genome shotgun (WGS) entry which is preliminary data.</text>
</comment>